<keyword evidence="3" id="KW-1185">Reference proteome</keyword>
<accession>B9XMN0</accession>
<dbReference type="AlphaFoldDB" id="B9XMN0"/>
<feature type="region of interest" description="Disordered" evidence="1">
    <location>
        <begin position="68"/>
        <end position="119"/>
    </location>
</feature>
<evidence type="ECO:0000313" key="2">
    <source>
        <dbReference type="EMBL" id="EEF58929.1"/>
    </source>
</evidence>
<gene>
    <name evidence="2" type="ORF">Cflav_PD2931</name>
</gene>
<dbReference type="STRING" id="320771.Cflav_PD2931"/>
<sequence>MGMMKQYFLRLLEQGDNNEEQRAIEAAIRNNRVHLTYQLKRDQEEILRKKPEIMHRLGKVEDREVRPKVVTSGAKKKGARVRGRLLKSESGMQNTTEARSKKLSREKAADTGRRARVKK</sequence>
<name>B9XMN0_PEDPL</name>
<feature type="compositionally biased region" description="Basic and acidic residues" evidence="1">
    <location>
        <begin position="98"/>
        <end position="113"/>
    </location>
</feature>
<feature type="compositionally biased region" description="Basic residues" evidence="1">
    <location>
        <begin position="74"/>
        <end position="85"/>
    </location>
</feature>
<dbReference type="EMBL" id="ABOX02000035">
    <property type="protein sequence ID" value="EEF58929.1"/>
    <property type="molecule type" value="Genomic_DNA"/>
</dbReference>
<organism evidence="2 3">
    <name type="scientific">Pedosphaera parvula (strain Ellin514)</name>
    <dbReference type="NCBI Taxonomy" id="320771"/>
    <lineage>
        <taxon>Bacteria</taxon>
        <taxon>Pseudomonadati</taxon>
        <taxon>Verrucomicrobiota</taxon>
        <taxon>Pedosphaerae</taxon>
        <taxon>Pedosphaerales</taxon>
        <taxon>Pedosphaeraceae</taxon>
        <taxon>Pedosphaera</taxon>
    </lineage>
</organism>
<evidence type="ECO:0000313" key="3">
    <source>
        <dbReference type="Proteomes" id="UP000003688"/>
    </source>
</evidence>
<protein>
    <submittedName>
        <fullName evidence="2">Uncharacterized protein</fullName>
    </submittedName>
</protein>
<evidence type="ECO:0000256" key="1">
    <source>
        <dbReference type="SAM" id="MobiDB-lite"/>
    </source>
</evidence>
<comment type="caution">
    <text evidence="2">The sequence shown here is derived from an EMBL/GenBank/DDBJ whole genome shotgun (WGS) entry which is preliminary data.</text>
</comment>
<dbReference type="Proteomes" id="UP000003688">
    <property type="component" value="Unassembled WGS sequence"/>
</dbReference>
<proteinExistence type="predicted"/>
<reference evidence="2 3" key="1">
    <citation type="journal article" date="2011" name="J. Bacteriol.">
        <title>Genome sequence of 'Pedosphaera parvula' Ellin514, an aerobic Verrucomicrobial isolate from pasture soil.</title>
        <authorList>
            <person name="Kant R."/>
            <person name="van Passel M.W."/>
            <person name="Sangwan P."/>
            <person name="Palva A."/>
            <person name="Lucas S."/>
            <person name="Copeland A."/>
            <person name="Lapidus A."/>
            <person name="Glavina Del Rio T."/>
            <person name="Dalin E."/>
            <person name="Tice H."/>
            <person name="Bruce D."/>
            <person name="Goodwin L."/>
            <person name="Pitluck S."/>
            <person name="Chertkov O."/>
            <person name="Larimer F.W."/>
            <person name="Land M.L."/>
            <person name="Hauser L."/>
            <person name="Brettin T.S."/>
            <person name="Detter J.C."/>
            <person name="Han S."/>
            <person name="de Vos W.M."/>
            <person name="Janssen P.H."/>
            <person name="Smidt H."/>
        </authorList>
    </citation>
    <scope>NUCLEOTIDE SEQUENCE [LARGE SCALE GENOMIC DNA]</scope>
    <source>
        <strain evidence="2 3">Ellin514</strain>
    </source>
</reference>